<comment type="caution">
    <text evidence="3">The sequence shown here is derived from an EMBL/GenBank/DDBJ whole genome shotgun (WGS) entry which is preliminary data.</text>
</comment>
<keyword evidence="2" id="KW-1133">Transmembrane helix</keyword>
<dbReference type="EMBL" id="AACI03001783">
    <property type="protein sequence ID" value="EJT42029.1"/>
    <property type="molecule type" value="Genomic_DNA"/>
</dbReference>
<reference evidence="3 4" key="1">
    <citation type="journal article" date="2003" name="Science">
        <title>Finding functional features in Saccharomyces genomes by phylogenetic footprinting.</title>
        <authorList>
            <person name="Cliften P.F."/>
            <person name="Sudarsanam P."/>
            <person name="Desikan A."/>
            <person name="Fulton L."/>
            <person name="Fulton B."/>
            <person name="Majors J."/>
            <person name="Waterston R."/>
            <person name="Cohen B.A."/>
            <person name="Johnston M."/>
        </authorList>
    </citation>
    <scope>NUCLEOTIDE SEQUENCE [LARGE SCALE GENOMIC DNA]</scope>
    <source>
        <strain evidence="4">ATCC MYA-4449 / AS 2.2408 / CBS 8840 / NBRC 1802 / NCYC 2889</strain>
    </source>
</reference>
<feature type="transmembrane region" description="Helical" evidence="2">
    <location>
        <begin position="77"/>
        <end position="100"/>
    </location>
</feature>
<organism evidence="3 4">
    <name type="scientific">Saccharomyces kudriavzevii (strain ATCC MYA-4449 / AS 2.2408 / CBS 8840 / NBRC 1802 / NCYC 2889)</name>
    <name type="common">Yeast</name>
    <dbReference type="NCBI Taxonomy" id="226230"/>
    <lineage>
        <taxon>Eukaryota</taxon>
        <taxon>Fungi</taxon>
        <taxon>Dikarya</taxon>
        <taxon>Ascomycota</taxon>
        <taxon>Saccharomycotina</taxon>
        <taxon>Saccharomycetes</taxon>
        <taxon>Saccharomycetales</taxon>
        <taxon>Saccharomycetaceae</taxon>
        <taxon>Saccharomyces</taxon>
    </lineage>
</organism>
<protein>
    <submittedName>
        <fullName evidence="3">YAR028W-like protein</fullName>
    </submittedName>
</protein>
<dbReference type="STRING" id="226230.J6ECL4"/>
<feature type="compositionally biased region" description="Polar residues" evidence="1">
    <location>
        <begin position="171"/>
        <end position="194"/>
    </location>
</feature>
<dbReference type="HOGENOM" id="CLU_081384_0_1_1"/>
<name>J6ECL4_SACK1</name>
<keyword evidence="4" id="KW-1185">Reference proteome</keyword>
<dbReference type="Pfam" id="PF00674">
    <property type="entry name" value="DUP"/>
    <property type="match status" value="1"/>
</dbReference>
<keyword evidence="2" id="KW-0812">Transmembrane</keyword>
<accession>J6ECL4</accession>
<dbReference type="Proteomes" id="UP000002753">
    <property type="component" value="Unassembled WGS sequence"/>
</dbReference>
<dbReference type="InterPro" id="IPR001142">
    <property type="entry name" value="DUP/COS"/>
</dbReference>
<sequence>MQSRPENNDAKRDRLDEPNAHLIEENVTLPKDIFRSYPNYILYELVHCTPTMSMFLVNVILILLIVFFSFHDNKICATVFGILLFVLSRSTVSVLVGMFGTHVSDRDFILKLSVEVITRKPAGKEWKAVAYNMNQYLFDEGLWYTPYYFYCGRKCRYFFRNIIIKESAGTHSSSSTNEAENTQSAAPATETSNGAAEPRSIEPVPILKRYMLKARQVEEEAQLEYWRKQYPDANLP</sequence>
<evidence type="ECO:0000256" key="2">
    <source>
        <dbReference type="SAM" id="Phobius"/>
    </source>
</evidence>
<evidence type="ECO:0000313" key="4">
    <source>
        <dbReference type="Proteomes" id="UP000002753"/>
    </source>
</evidence>
<feature type="region of interest" description="Disordered" evidence="1">
    <location>
        <begin position="171"/>
        <end position="200"/>
    </location>
</feature>
<keyword evidence="2" id="KW-0472">Membrane</keyword>
<evidence type="ECO:0000256" key="1">
    <source>
        <dbReference type="SAM" id="MobiDB-lite"/>
    </source>
</evidence>
<feature type="transmembrane region" description="Helical" evidence="2">
    <location>
        <begin position="52"/>
        <end position="70"/>
    </location>
</feature>
<evidence type="ECO:0000313" key="3">
    <source>
        <dbReference type="EMBL" id="EJT42029.1"/>
    </source>
</evidence>
<proteinExistence type="predicted"/>
<dbReference type="AlphaFoldDB" id="J6ECL4"/>
<reference evidence="4" key="2">
    <citation type="journal article" date="2011" name="G3 (Bethesda)">
        <title>The awesome power of yeast evolutionary genetics: New genome sequences and strain resources for the Saccharomyces sensu stricto genus.</title>
        <authorList>
            <person name="Scannell D.R."/>
            <person name="Zill O.A."/>
            <person name="Rokas A."/>
            <person name="Payen C."/>
            <person name="Dunham M.J."/>
            <person name="Eisen M.B."/>
            <person name="Rine J."/>
            <person name="Johnston M."/>
            <person name="Hittinger C.T."/>
        </authorList>
    </citation>
    <scope>GENOME REANNOTATION</scope>
    <source>
        <strain evidence="4">ATCC MYA-4449 / AS 2.2408 / CBS 8840 / NBRC 1802 / NCYC 2889</strain>
    </source>
</reference>
<gene>
    <name evidence="3" type="primary">YAR028W</name>
    <name evidence="3" type="ORF">SKUD_149204</name>
</gene>